<dbReference type="EMBL" id="VLTO01000140">
    <property type="protein sequence ID" value="KAA0161353.1"/>
    <property type="molecule type" value="Genomic_DNA"/>
</dbReference>
<comment type="caution">
    <text evidence="1">The sequence shown here is derived from an EMBL/GenBank/DDBJ whole genome shotgun (WGS) entry which is preliminary data.</text>
</comment>
<sequence>MTCPATSTGLRKGVTSPKVFAELEIDSGEGKTSGTFVRLKDARKTKVHPSDTLCAGYYAWVAAAPPAVRAGGFVRTGTFAKGFTPDSKPTCGPEKILERMGAHRGDHGRGAIADAVVERAMQSISDKSGLTPEFTSRMRKELDIIRVATNYGFADDVDGPNRAKRMALDLDSRQSVARTTVALLRGNERYERHQRQLDVTDAHLNQIEAQARADHVLKSLRG</sequence>
<proteinExistence type="predicted"/>
<name>A0A5A8D7C4_CAFRO</name>
<accession>A0A5A8D7C4</accession>
<evidence type="ECO:0000313" key="2">
    <source>
        <dbReference type="Proteomes" id="UP000322899"/>
    </source>
</evidence>
<organism evidence="1 2">
    <name type="scientific">Cafeteria roenbergensis</name>
    <name type="common">Marine flagellate</name>
    <dbReference type="NCBI Taxonomy" id="33653"/>
    <lineage>
        <taxon>Eukaryota</taxon>
        <taxon>Sar</taxon>
        <taxon>Stramenopiles</taxon>
        <taxon>Bigyra</taxon>
        <taxon>Opalozoa</taxon>
        <taxon>Bicosoecida</taxon>
        <taxon>Cafeteriaceae</taxon>
        <taxon>Cafeteria</taxon>
    </lineage>
</organism>
<dbReference type="AlphaFoldDB" id="A0A5A8D7C4"/>
<dbReference type="Proteomes" id="UP000322899">
    <property type="component" value="Unassembled WGS sequence"/>
</dbReference>
<gene>
    <name evidence="1" type="ORF">FNF27_08170</name>
</gene>
<dbReference type="OrthoDB" id="10336636at2759"/>
<reference evidence="1 2" key="1">
    <citation type="submission" date="2019-07" db="EMBL/GenBank/DDBJ databases">
        <title>Genomes of Cafeteria roenbergensis.</title>
        <authorList>
            <person name="Fischer M.G."/>
            <person name="Hackl T."/>
            <person name="Roman M."/>
        </authorList>
    </citation>
    <scope>NUCLEOTIDE SEQUENCE [LARGE SCALE GENOMIC DNA]</scope>
    <source>
        <strain evidence="1 2">E4-10P</strain>
    </source>
</reference>
<protein>
    <submittedName>
        <fullName evidence="1">Uncharacterized protein</fullName>
    </submittedName>
</protein>
<evidence type="ECO:0000313" key="1">
    <source>
        <dbReference type="EMBL" id="KAA0161353.1"/>
    </source>
</evidence>